<accession>A0AAD0DW74</accession>
<evidence type="ECO:0000256" key="2">
    <source>
        <dbReference type="SAM" id="Phobius"/>
    </source>
</evidence>
<feature type="region of interest" description="Disordered" evidence="1">
    <location>
        <begin position="1"/>
        <end position="31"/>
    </location>
</feature>
<dbReference type="EMBL" id="CP023147">
    <property type="protein sequence ID" value="ASW92702.1"/>
    <property type="molecule type" value="Genomic_DNA"/>
</dbReference>
<keyword evidence="2" id="KW-1133">Transmembrane helix</keyword>
<name>A0AAD0DW74_9MYCO</name>
<keyword evidence="2" id="KW-0472">Membrane</keyword>
<reference evidence="3 4" key="1">
    <citation type="submission" date="2017-08" db="EMBL/GenBank/DDBJ databases">
        <title>Phylogentic analysis of Mycobacterium avium complex whole genomes.</title>
        <authorList>
            <person name="Caverly L.J."/>
            <person name="Spilker T."/>
            <person name="LiPuma J."/>
        </authorList>
    </citation>
    <scope>NUCLEOTIDE SEQUENCE [LARGE SCALE GENOMIC DNA]</scope>
    <source>
        <strain evidence="3 4">FLAC0026</strain>
    </source>
</reference>
<gene>
    <name evidence="3" type="ORF">CKJ54_24555</name>
</gene>
<dbReference type="Proteomes" id="UP000216246">
    <property type="component" value="Chromosome"/>
</dbReference>
<keyword evidence="2" id="KW-0812">Transmembrane</keyword>
<sequence>MVGDPPSGFGQHRSARPPVGNRPPDPVRLPATRSRPWMTIAVTVTAAVAVAALVVTLTRPTRSGSPVTATTPPTYSSAKITVAQQKLCDTYKLAARSVQVDTAGTDKALARIATTNGAQMLDMGARNPALDANLRDVARVLETACLTVTAKSSYGVATGAEFQAVLDDAIAKDAAMKKARGGG</sequence>
<proteinExistence type="predicted"/>
<evidence type="ECO:0000313" key="3">
    <source>
        <dbReference type="EMBL" id="ASW92702.1"/>
    </source>
</evidence>
<protein>
    <submittedName>
        <fullName evidence="3">Uncharacterized protein</fullName>
    </submittedName>
</protein>
<dbReference type="KEGG" id="mmal:CKJ54_24555"/>
<evidence type="ECO:0000313" key="4">
    <source>
        <dbReference type="Proteomes" id="UP000216246"/>
    </source>
</evidence>
<evidence type="ECO:0000256" key="1">
    <source>
        <dbReference type="SAM" id="MobiDB-lite"/>
    </source>
</evidence>
<feature type="transmembrane region" description="Helical" evidence="2">
    <location>
        <begin position="37"/>
        <end position="57"/>
    </location>
</feature>
<organism evidence="3 4">
    <name type="scientific">Mycobacterium marseillense</name>
    <dbReference type="NCBI Taxonomy" id="701042"/>
    <lineage>
        <taxon>Bacteria</taxon>
        <taxon>Bacillati</taxon>
        <taxon>Actinomycetota</taxon>
        <taxon>Actinomycetes</taxon>
        <taxon>Mycobacteriales</taxon>
        <taxon>Mycobacteriaceae</taxon>
        <taxon>Mycobacterium</taxon>
        <taxon>Mycobacterium avium complex (MAC)</taxon>
    </lineage>
</organism>
<dbReference type="AlphaFoldDB" id="A0AAD0DW74"/>